<dbReference type="Gene3D" id="1.20.1280.50">
    <property type="match status" value="1"/>
</dbReference>
<accession>A0AAD7B7D5</accession>
<comment type="caution">
    <text evidence="2">The sequence shown here is derived from an EMBL/GenBank/DDBJ whole genome shotgun (WGS) entry which is preliminary data.</text>
</comment>
<dbReference type="Pfam" id="PF12937">
    <property type="entry name" value="F-box-like"/>
    <property type="match status" value="1"/>
</dbReference>
<dbReference type="Proteomes" id="UP001221142">
    <property type="component" value="Unassembled WGS sequence"/>
</dbReference>
<gene>
    <name evidence="2" type="ORF">FB45DRAFT_940157</name>
</gene>
<dbReference type="SUPFAM" id="SSF81383">
    <property type="entry name" value="F-box domain"/>
    <property type="match status" value="1"/>
</dbReference>
<organism evidence="2 3">
    <name type="scientific">Roridomyces roridus</name>
    <dbReference type="NCBI Taxonomy" id="1738132"/>
    <lineage>
        <taxon>Eukaryota</taxon>
        <taxon>Fungi</taxon>
        <taxon>Dikarya</taxon>
        <taxon>Basidiomycota</taxon>
        <taxon>Agaricomycotina</taxon>
        <taxon>Agaricomycetes</taxon>
        <taxon>Agaricomycetidae</taxon>
        <taxon>Agaricales</taxon>
        <taxon>Marasmiineae</taxon>
        <taxon>Mycenaceae</taxon>
        <taxon>Roridomyces</taxon>
    </lineage>
</organism>
<name>A0AAD7B7D5_9AGAR</name>
<dbReference type="EMBL" id="JARKIF010000031">
    <property type="protein sequence ID" value="KAJ7612250.1"/>
    <property type="molecule type" value="Genomic_DNA"/>
</dbReference>
<evidence type="ECO:0000259" key="1">
    <source>
        <dbReference type="Pfam" id="PF12937"/>
    </source>
</evidence>
<dbReference type="InterPro" id="IPR036047">
    <property type="entry name" value="F-box-like_dom_sf"/>
</dbReference>
<feature type="domain" description="F-box" evidence="1">
    <location>
        <begin position="72"/>
        <end position="125"/>
    </location>
</feature>
<evidence type="ECO:0000313" key="2">
    <source>
        <dbReference type="EMBL" id="KAJ7612250.1"/>
    </source>
</evidence>
<dbReference type="AlphaFoldDB" id="A0AAD7B7D5"/>
<proteinExistence type="predicted"/>
<evidence type="ECO:0000313" key="3">
    <source>
        <dbReference type="Proteomes" id="UP001221142"/>
    </source>
</evidence>
<reference evidence="2" key="1">
    <citation type="submission" date="2023-03" db="EMBL/GenBank/DDBJ databases">
        <title>Massive genome expansion in bonnet fungi (Mycena s.s.) driven by repeated elements and novel gene families across ecological guilds.</title>
        <authorList>
            <consortium name="Lawrence Berkeley National Laboratory"/>
            <person name="Harder C.B."/>
            <person name="Miyauchi S."/>
            <person name="Viragh M."/>
            <person name="Kuo A."/>
            <person name="Thoen E."/>
            <person name="Andreopoulos B."/>
            <person name="Lu D."/>
            <person name="Skrede I."/>
            <person name="Drula E."/>
            <person name="Henrissat B."/>
            <person name="Morin E."/>
            <person name="Kohler A."/>
            <person name="Barry K."/>
            <person name="LaButti K."/>
            <person name="Morin E."/>
            <person name="Salamov A."/>
            <person name="Lipzen A."/>
            <person name="Mereny Z."/>
            <person name="Hegedus B."/>
            <person name="Baldrian P."/>
            <person name="Stursova M."/>
            <person name="Weitz H."/>
            <person name="Taylor A."/>
            <person name="Grigoriev I.V."/>
            <person name="Nagy L.G."/>
            <person name="Martin F."/>
            <person name="Kauserud H."/>
        </authorList>
    </citation>
    <scope>NUCLEOTIDE SEQUENCE</scope>
    <source>
        <strain evidence="2">9284</strain>
    </source>
</reference>
<protein>
    <recommendedName>
        <fullName evidence="1">F-box domain-containing protein</fullName>
    </recommendedName>
</protein>
<dbReference type="InterPro" id="IPR001810">
    <property type="entry name" value="F-box_dom"/>
</dbReference>
<sequence>MKTVLKISGLWHHLKRRVSPKRPEPAPLPWPPSWPLTSNPDIASSTGLPSIIFDPPPKPPLNPEHNGRLPVSRLPPHILFDIFLLVCEPWFGLHEAETLIACSHVCASWRCIALEAPQLWVHVVFKSRAWVDTCLERSKSLLLVVYAEIRSSYVESLVCHVLAQKERIGRIHVFLAVVFQRALDHLSGPFPHVTHFSVENCLPPLDDLPPSTVPRFPALRYMSVWADPFASHIPAIPDQVVSLEIYFKGWMTTTWAIFSLTLNRLQHLSELTLRGFPAPASEYAQTISLPVLRNLQLSHTSQNCTHFIESLDSPKLRRFNIHLTDFDNLPALYSILSTRMPRPPKSMMVERANCYSAGGNDYLIWDTPLPDSVVTASIALMYQNTYLPRDTPLDICLSWIVKRLEYVGIRDWCTVPAELWRPFIARLKNVQVVGMEGIPPAGFLWALVRDLEAGPTPFLPALQKFKLLSMNCSTGSWLPLQLTSTDPTRADDSIYDLDDTRFLDLLVCYLELRPTALPRLELFQCSGYTGSEVKLLRRLVADVWWDGCGMMGGEYNSNGDEAGGLTIHHELISRQRGYEELLGRTERSWVMDGYYIWQVRPSTRMSDHLYVTDMD</sequence>
<dbReference type="SUPFAM" id="SSF52047">
    <property type="entry name" value="RNI-like"/>
    <property type="match status" value="1"/>
</dbReference>
<keyword evidence="3" id="KW-1185">Reference proteome</keyword>